<dbReference type="GO" id="GO:0016746">
    <property type="term" value="F:acyltransferase activity"/>
    <property type="evidence" value="ECO:0007669"/>
    <property type="project" value="UniProtKB-KW"/>
</dbReference>
<dbReference type="PANTHER" id="PTHR43877:SF2">
    <property type="entry name" value="AMINOALKYLPHOSPHONATE N-ACETYLTRANSFERASE-RELATED"/>
    <property type="match status" value="1"/>
</dbReference>
<comment type="caution">
    <text evidence="4">The sequence shown here is derived from an EMBL/GenBank/DDBJ whole genome shotgun (WGS) entry which is preliminary data.</text>
</comment>
<dbReference type="Proteomes" id="UP001596266">
    <property type="component" value="Unassembled WGS sequence"/>
</dbReference>
<feature type="domain" description="N-acetyltransferase" evidence="3">
    <location>
        <begin position="4"/>
        <end position="153"/>
    </location>
</feature>
<dbReference type="Pfam" id="PF00583">
    <property type="entry name" value="Acetyltransf_1"/>
    <property type="match status" value="1"/>
</dbReference>
<evidence type="ECO:0000256" key="2">
    <source>
        <dbReference type="ARBA" id="ARBA00023315"/>
    </source>
</evidence>
<evidence type="ECO:0000256" key="1">
    <source>
        <dbReference type="ARBA" id="ARBA00022679"/>
    </source>
</evidence>
<protein>
    <submittedName>
        <fullName evidence="4">GNAT family N-acetyltransferase</fullName>
        <ecNumber evidence="4">2.3.-.-</ecNumber>
    </submittedName>
</protein>
<dbReference type="RefSeq" id="WP_343884285.1">
    <property type="nucleotide sequence ID" value="NZ_BAAAKI010000001.1"/>
</dbReference>
<dbReference type="CDD" id="cd04301">
    <property type="entry name" value="NAT_SF"/>
    <property type="match status" value="1"/>
</dbReference>
<dbReference type="SUPFAM" id="SSF55729">
    <property type="entry name" value="Acyl-CoA N-acyltransferases (Nat)"/>
    <property type="match status" value="1"/>
</dbReference>
<name>A0ABW1X063_9ACTN</name>
<dbReference type="EMBL" id="JBHSUA010000015">
    <property type="protein sequence ID" value="MFC6396721.1"/>
    <property type="molecule type" value="Genomic_DNA"/>
</dbReference>
<proteinExistence type="predicted"/>
<evidence type="ECO:0000313" key="5">
    <source>
        <dbReference type="Proteomes" id="UP001596266"/>
    </source>
</evidence>
<keyword evidence="2 4" id="KW-0012">Acyltransferase</keyword>
<dbReference type="PANTHER" id="PTHR43877">
    <property type="entry name" value="AMINOALKYLPHOSPHONATE N-ACETYLTRANSFERASE-RELATED-RELATED"/>
    <property type="match status" value="1"/>
</dbReference>
<dbReference type="InterPro" id="IPR050832">
    <property type="entry name" value="Bact_Acetyltransf"/>
</dbReference>
<dbReference type="InterPro" id="IPR000182">
    <property type="entry name" value="GNAT_dom"/>
</dbReference>
<sequence length="153" mass="16605">MAAGVVKRARAEDVADLVALRVEMFRSMGTHDLDGPWQDASRQWFDGRLDHPDHGIFVVEVDGQVVASAVGAIRDCAPSPSVPAGRDVLVSSVCTSPEFRGRGFARLAFDAVLDWARSQGIQRAELMATEAGRPMYERAGFTLTECPAMRATL</sequence>
<keyword evidence="1 4" id="KW-0808">Transferase</keyword>
<evidence type="ECO:0000259" key="3">
    <source>
        <dbReference type="PROSITE" id="PS51186"/>
    </source>
</evidence>
<organism evidence="4 5">
    <name type="scientific">Luteococcus sanguinis</name>
    <dbReference type="NCBI Taxonomy" id="174038"/>
    <lineage>
        <taxon>Bacteria</taxon>
        <taxon>Bacillati</taxon>
        <taxon>Actinomycetota</taxon>
        <taxon>Actinomycetes</taxon>
        <taxon>Propionibacteriales</taxon>
        <taxon>Propionibacteriaceae</taxon>
        <taxon>Luteococcus</taxon>
    </lineage>
</organism>
<evidence type="ECO:0000313" key="4">
    <source>
        <dbReference type="EMBL" id="MFC6396721.1"/>
    </source>
</evidence>
<reference evidence="5" key="1">
    <citation type="journal article" date="2019" name="Int. J. Syst. Evol. Microbiol.">
        <title>The Global Catalogue of Microorganisms (GCM) 10K type strain sequencing project: providing services to taxonomists for standard genome sequencing and annotation.</title>
        <authorList>
            <consortium name="The Broad Institute Genomics Platform"/>
            <consortium name="The Broad Institute Genome Sequencing Center for Infectious Disease"/>
            <person name="Wu L."/>
            <person name="Ma J."/>
        </authorList>
    </citation>
    <scope>NUCLEOTIDE SEQUENCE [LARGE SCALE GENOMIC DNA]</scope>
    <source>
        <strain evidence="5">CGMCC 1.15277</strain>
    </source>
</reference>
<dbReference type="Gene3D" id="3.40.630.30">
    <property type="match status" value="1"/>
</dbReference>
<accession>A0ABW1X063</accession>
<dbReference type="PROSITE" id="PS51186">
    <property type="entry name" value="GNAT"/>
    <property type="match status" value="1"/>
</dbReference>
<gene>
    <name evidence="4" type="ORF">ACFP57_06935</name>
</gene>
<keyword evidence="5" id="KW-1185">Reference proteome</keyword>
<dbReference type="EC" id="2.3.-.-" evidence="4"/>
<dbReference type="InterPro" id="IPR016181">
    <property type="entry name" value="Acyl_CoA_acyltransferase"/>
</dbReference>